<comment type="cofactor">
    <cofactor evidence="1">
        <name>Mg(2+)</name>
        <dbReference type="ChEBI" id="CHEBI:18420"/>
    </cofactor>
</comment>
<organism evidence="11 12">
    <name type="scientific">Roseibium aggregatum</name>
    <dbReference type="NCBI Taxonomy" id="187304"/>
    <lineage>
        <taxon>Bacteria</taxon>
        <taxon>Pseudomonadati</taxon>
        <taxon>Pseudomonadota</taxon>
        <taxon>Alphaproteobacteria</taxon>
        <taxon>Hyphomicrobiales</taxon>
        <taxon>Stappiaceae</taxon>
        <taxon>Roseibium</taxon>
    </lineage>
</organism>
<evidence type="ECO:0000313" key="11">
    <source>
        <dbReference type="EMBL" id="CTQ43707.1"/>
    </source>
</evidence>
<comment type="similarity">
    <text evidence="8">Belongs to the tRNA nucleotidyltransferase/poly(A) polymerase family.</text>
</comment>
<dbReference type="STRING" id="187304.B0E33_19240"/>
<sequence length="426" mass="46458">MGCLFRAGTNKAMTTTADQILQQADWLKTPGIQAVFAAIGQDGDEARVVGGAVRNTLLGHPVPDVDIATTASPQTVMERALAAGLKPVGTGIDHGTVTVVSNGYPYEVTTLREDVETFGRQARVVFGRNWTRDAERRDFTLNALYVDCDGRLHDPLGGLDDCLNRRVRFIGEPDKRIQEDYLRILRFFRIYAAYGAGEMDADGLGACLRQRDGLRHLSAERIGHEMRRLLRAPLAGSALKMMNDCGLWEIATGGLARIDDYLALRSLEATASDVTDPELGLVVLAGFVREDVERVSDRLRLSNAERDRMRTAWAAMKCLRQADGLPEAEHLVYQFGRQGAVDGLLGRWAGLRAQGSDPTEIFGGLLERLREVAVPEFPVKGADLIAAGHSPGRALGDSLKALEADWRDSGFSLSKQDLLTRAGAAT</sequence>
<dbReference type="Proteomes" id="UP000048926">
    <property type="component" value="Unassembled WGS sequence"/>
</dbReference>
<dbReference type="EMBL" id="CXST01000001">
    <property type="protein sequence ID" value="CTQ43707.1"/>
    <property type="molecule type" value="Genomic_DNA"/>
</dbReference>
<dbReference type="GO" id="GO:0046872">
    <property type="term" value="F:metal ion binding"/>
    <property type="evidence" value="ECO:0007669"/>
    <property type="project" value="UniProtKB-KW"/>
</dbReference>
<dbReference type="GO" id="GO:0000166">
    <property type="term" value="F:nucleotide binding"/>
    <property type="evidence" value="ECO:0007669"/>
    <property type="project" value="UniProtKB-KW"/>
</dbReference>
<reference evidence="12" key="1">
    <citation type="submission" date="2015-07" db="EMBL/GenBank/DDBJ databases">
        <authorList>
            <person name="Rodrigo-Torres Lidia"/>
            <person name="Arahal R.David."/>
        </authorList>
    </citation>
    <scope>NUCLEOTIDE SEQUENCE [LARGE SCALE GENOMIC DNA]</scope>
    <source>
        <strain evidence="12">CECT 4801</strain>
    </source>
</reference>
<keyword evidence="3" id="KW-0819">tRNA processing</keyword>
<evidence type="ECO:0000256" key="1">
    <source>
        <dbReference type="ARBA" id="ARBA00001946"/>
    </source>
</evidence>
<feature type="domain" description="tRNA nucleotidyltransferase/poly(A) polymerase RNA and SrmB- binding" evidence="10">
    <location>
        <begin position="206"/>
        <end position="250"/>
    </location>
</feature>
<evidence type="ECO:0000259" key="10">
    <source>
        <dbReference type="Pfam" id="PF12627"/>
    </source>
</evidence>
<keyword evidence="4 11" id="KW-0548">Nucleotidyltransferase</keyword>
<name>A0A0M6Y342_9HYPH</name>
<dbReference type="Pfam" id="PF12627">
    <property type="entry name" value="PolyA_pol_RNAbd"/>
    <property type="match status" value="1"/>
</dbReference>
<keyword evidence="5" id="KW-0479">Metal-binding</keyword>
<dbReference type="InterPro" id="IPR050264">
    <property type="entry name" value="Bact_CCA-adding_enz_type3_sf"/>
</dbReference>
<dbReference type="Gene3D" id="1.10.3090.10">
    <property type="entry name" value="cca-adding enzyme, domain 2"/>
    <property type="match status" value="1"/>
</dbReference>
<accession>A0A0M6Y342</accession>
<dbReference type="CDD" id="cd05398">
    <property type="entry name" value="NT_ClassII-CCAase"/>
    <property type="match status" value="1"/>
</dbReference>
<evidence type="ECO:0000256" key="4">
    <source>
        <dbReference type="ARBA" id="ARBA00022695"/>
    </source>
</evidence>
<evidence type="ECO:0000259" key="9">
    <source>
        <dbReference type="Pfam" id="PF01743"/>
    </source>
</evidence>
<dbReference type="InterPro" id="IPR002646">
    <property type="entry name" value="PolA_pol_head_dom"/>
</dbReference>
<dbReference type="Gene3D" id="3.30.460.10">
    <property type="entry name" value="Beta Polymerase, domain 2"/>
    <property type="match status" value="1"/>
</dbReference>
<protein>
    <submittedName>
        <fullName evidence="11">CCA-adding enzyme</fullName>
        <ecNumber evidence="11">2.7.7.72</ecNumber>
    </submittedName>
</protein>
<dbReference type="PANTHER" id="PTHR46173:SF1">
    <property type="entry name" value="CCA TRNA NUCLEOTIDYLTRANSFERASE 1, MITOCHONDRIAL"/>
    <property type="match status" value="1"/>
</dbReference>
<feature type="domain" description="Poly A polymerase head" evidence="9">
    <location>
        <begin position="46"/>
        <end position="168"/>
    </location>
</feature>
<evidence type="ECO:0000256" key="8">
    <source>
        <dbReference type="RuleBase" id="RU003953"/>
    </source>
</evidence>
<evidence type="ECO:0000256" key="6">
    <source>
        <dbReference type="ARBA" id="ARBA00022741"/>
    </source>
</evidence>
<evidence type="ECO:0000256" key="3">
    <source>
        <dbReference type="ARBA" id="ARBA00022694"/>
    </source>
</evidence>
<evidence type="ECO:0000256" key="5">
    <source>
        <dbReference type="ARBA" id="ARBA00022723"/>
    </source>
</evidence>
<keyword evidence="2 8" id="KW-0808">Transferase</keyword>
<proteinExistence type="inferred from homology"/>
<dbReference type="SUPFAM" id="SSF81891">
    <property type="entry name" value="Poly A polymerase C-terminal region-like"/>
    <property type="match status" value="1"/>
</dbReference>
<dbReference type="SUPFAM" id="SSF81301">
    <property type="entry name" value="Nucleotidyltransferase"/>
    <property type="match status" value="1"/>
</dbReference>
<dbReference type="PANTHER" id="PTHR46173">
    <property type="entry name" value="CCA TRNA NUCLEOTIDYLTRANSFERASE 1, MITOCHONDRIAL"/>
    <property type="match status" value="1"/>
</dbReference>
<gene>
    <name evidence="11" type="primary">cca</name>
    <name evidence="11" type="ORF">LAL4801_02147</name>
</gene>
<keyword evidence="6" id="KW-0547">Nucleotide-binding</keyword>
<dbReference type="Pfam" id="PF01743">
    <property type="entry name" value="PolyA_pol"/>
    <property type="match status" value="1"/>
</dbReference>
<dbReference type="InterPro" id="IPR043519">
    <property type="entry name" value="NT_sf"/>
</dbReference>
<keyword evidence="12" id="KW-1185">Reference proteome</keyword>
<evidence type="ECO:0000313" key="12">
    <source>
        <dbReference type="Proteomes" id="UP000048926"/>
    </source>
</evidence>
<dbReference type="EC" id="2.7.7.72" evidence="11"/>
<dbReference type="AlphaFoldDB" id="A0A0M6Y342"/>
<keyword evidence="8" id="KW-0694">RNA-binding</keyword>
<dbReference type="GO" id="GO:0000049">
    <property type="term" value="F:tRNA binding"/>
    <property type="evidence" value="ECO:0007669"/>
    <property type="project" value="TreeGrafter"/>
</dbReference>
<dbReference type="GO" id="GO:0008033">
    <property type="term" value="P:tRNA processing"/>
    <property type="evidence" value="ECO:0007669"/>
    <property type="project" value="UniProtKB-KW"/>
</dbReference>
<dbReference type="InterPro" id="IPR032828">
    <property type="entry name" value="PolyA_RNA-bd"/>
</dbReference>
<evidence type="ECO:0000256" key="2">
    <source>
        <dbReference type="ARBA" id="ARBA00022679"/>
    </source>
</evidence>
<evidence type="ECO:0000256" key="7">
    <source>
        <dbReference type="ARBA" id="ARBA00022842"/>
    </source>
</evidence>
<dbReference type="GO" id="GO:0004810">
    <property type="term" value="F:CCA tRNA nucleotidyltransferase activity"/>
    <property type="evidence" value="ECO:0007669"/>
    <property type="project" value="UniProtKB-EC"/>
</dbReference>
<keyword evidence="7" id="KW-0460">Magnesium</keyword>